<feature type="non-terminal residue" evidence="2">
    <location>
        <position position="1"/>
    </location>
</feature>
<evidence type="ECO:0000313" key="3">
    <source>
        <dbReference type="Proteomes" id="UP001296706"/>
    </source>
</evidence>
<proteinExistence type="predicted"/>
<reference evidence="2 3" key="1">
    <citation type="submission" date="2020-04" db="EMBL/GenBank/DDBJ databases">
        <authorList>
            <person name="Klaysubun C."/>
            <person name="Duangmal K."/>
            <person name="Lipun K."/>
        </authorList>
    </citation>
    <scope>NUCLEOTIDE SEQUENCE [LARGE SCALE GENOMIC DNA]</scope>
    <source>
        <strain evidence="2 3">JCM 11839</strain>
    </source>
</reference>
<name>A0ABX1RPQ5_9PSEU</name>
<gene>
    <name evidence="2" type="ORF">HF577_31630</name>
</gene>
<feature type="compositionally biased region" description="Pro residues" evidence="1">
    <location>
        <begin position="1"/>
        <end position="11"/>
    </location>
</feature>
<dbReference type="RefSeq" id="WP_169399662.1">
    <property type="nucleotide sequence ID" value="NZ_JAAXKY010000159.1"/>
</dbReference>
<accession>A0ABX1RPQ5</accession>
<evidence type="ECO:0000256" key="1">
    <source>
        <dbReference type="SAM" id="MobiDB-lite"/>
    </source>
</evidence>
<organism evidence="2 3">
    <name type="scientific">Pseudonocardia xinjiangensis</name>
    <dbReference type="NCBI Taxonomy" id="75289"/>
    <lineage>
        <taxon>Bacteria</taxon>
        <taxon>Bacillati</taxon>
        <taxon>Actinomycetota</taxon>
        <taxon>Actinomycetes</taxon>
        <taxon>Pseudonocardiales</taxon>
        <taxon>Pseudonocardiaceae</taxon>
        <taxon>Pseudonocardia</taxon>
    </lineage>
</organism>
<protein>
    <submittedName>
        <fullName evidence="2">Uncharacterized protein</fullName>
    </submittedName>
</protein>
<comment type="caution">
    <text evidence="2">The sequence shown here is derived from an EMBL/GenBank/DDBJ whole genome shotgun (WGS) entry which is preliminary data.</text>
</comment>
<evidence type="ECO:0000313" key="2">
    <source>
        <dbReference type="EMBL" id="NMH81629.1"/>
    </source>
</evidence>
<feature type="region of interest" description="Disordered" evidence="1">
    <location>
        <begin position="1"/>
        <end position="43"/>
    </location>
</feature>
<keyword evidence="3" id="KW-1185">Reference proteome</keyword>
<dbReference type="Proteomes" id="UP001296706">
    <property type="component" value="Unassembled WGS sequence"/>
</dbReference>
<dbReference type="EMBL" id="JAAXKY010000159">
    <property type="protein sequence ID" value="NMH81629.1"/>
    <property type="molecule type" value="Genomic_DNA"/>
</dbReference>
<sequence length="73" mass="7658">VPAPRGAPPPDSGERVLRRRVPQASLAPELREPLGPEPEVAVPPRRAEAVGALSRYQASRLAALAATENAGRS</sequence>